<keyword evidence="4" id="KW-1185">Reference proteome</keyword>
<feature type="compositionally biased region" description="Gly residues" evidence="1">
    <location>
        <begin position="153"/>
        <end position="164"/>
    </location>
</feature>
<feature type="signal peptide" evidence="2">
    <location>
        <begin position="1"/>
        <end position="20"/>
    </location>
</feature>
<evidence type="ECO:0000313" key="3">
    <source>
        <dbReference type="EMBL" id="KAA8915053.1"/>
    </source>
</evidence>
<feature type="region of interest" description="Disordered" evidence="1">
    <location>
        <begin position="83"/>
        <end position="164"/>
    </location>
</feature>
<feature type="chain" id="PRO_5023864125" evidence="2">
    <location>
        <begin position="21"/>
        <end position="164"/>
    </location>
</feature>
<sequence>MKCANLLFALTSLSLTAALALPAERPLEVTEPSPTRPRPERRDLVVDKNLIRPPHQVKRGGLDEFDFDIPDCEWNEREPLSEININIPRPSGPHFPGIENEPRPGRKRAGPAKRDLDDFDFGFEDCAGEDRKPLAEISINVPRPPRPPVTGTENGGGAGTQETK</sequence>
<dbReference type="InParanoid" id="A0A5J5FBJ1"/>
<evidence type="ECO:0000256" key="2">
    <source>
        <dbReference type="SAM" id="SignalP"/>
    </source>
</evidence>
<comment type="caution">
    <text evidence="3">The sequence shown here is derived from an EMBL/GenBank/DDBJ whole genome shotgun (WGS) entry which is preliminary data.</text>
</comment>
<protein>
    <submittedName>
        <fullName evidence="3">Uncharacterized protein</fullName>
    </submittedName>
</protein>
<keyword evidence="2" id="KW-0732">Signal</keyword>
<feature type="compositionally biased region" description="Acidic residues" evidence="1">
    <location>
        <begin position="117"/>
        <end position="127"/>
    </location>
</feature>
<evidence type="ECO:0000256" key="1">
    <source>
        <dbReference type="SAM" id="MobiDB-lite"/>
    </source>
</evidence>
<reference evidence="3 4" key="1">
    <citation type="submission" date="2019-09" db="EMBL/GenBank/DDBJ databases">
        <title>Draft genome of the ectomycorrhizal ascomycete Sphaerosporella brunnea.</title>
        <authorList>
            <consortium name="DOE Joint Genome Institute"/>
            <person name="Benucci G.M."/>
            <person name="Marozzi G."/>
            <person name="Antonielli L."/>
            <person name="Sanchez S."/>
            <person name="Marco P."/>
            <person name="Wang X."/>
            <person name="Falini L.B."/>
            <person name="Barry K."/>
            <person name="Haridas S."/>
            <person name="Lipzen A."/>
            <person name="Labutti K."/>
            <person name="Grigoriev I.V."/>
            <person name="Murat C."/>
            <person name="Martin F."/>
            <person name="Albertini E."/>
            <person name="Donnini D."/>
            <person name="Bonito G."/>
        </authorList>
    </citation>
    <scope>NUCLEOTIDE SEQUENCE [LARGE SCALE GENOMIC DNA]</scope>
    <source>
        <strain evidence="3 4">Sb_GMNB300</strain>
    </source>
</reference>
<gene>
    <name evidence="3" type="ORF">FN846DRAFT_901625</name>
</gene>
<accession>A0A5J5FBJ1</accession>
<dbReference type="Proteomes" id="UP000326924">
    <property type="component" value="Unassembled WGS sequence"/>
</dbReference>
<dbReference type="EMBL" id="VXIS01000001">
    <property type="protein sequence ID" value="KAA8915053.1"/>
    <property type="molecule type" value="Genomic_DNA"/>
</dbReference>
<feature type="compositionally biased region" description="Basic and acidic residues" evidence="1">
    <location>
        <begin position="37"/>
        <end position="49"/>
    </location>
</feature>
<feature type="region of interest" description="Disordered" evidence="1">
    <location>
        <begin position="25"/>
        <end position="49"/>
    </location>
</feature>
<proteinExistence type="predicted"/>
<dbReference type="AlphaFoldDB" id="A0A5J5FBJ1"/>
<organism evidence="3 4">
    <name type="scientific">Sphaerosporella brunnea</name>
    <dbReference type="NCBI Taxonomy" id="1250544"/>
    <lineage>
        <taxon>Eukaryota</taxon>
        <taxon>Fungi</taxon>
        <taxon>Dikarya</taxon>
        <taxon>Ascomycota</taxon>
        <taxon>Pezizomycotina</taxon>
        <taxon>Pezizomycetes</taxon>
        <taxon>Pezizales</taxon>
        <taxon>Pyronemataceae</taxon>
        <taxon>Sphaerosporella</taxon>
    </lineage>
</organism>
<evidence type="ECO:0000313" key="4">
    <source>
        <dbReference type="Proteomes" id="UP000326924"/>
    </source>
</evidence>
<name>A0A5J5FBJ1_9PEZI</name>